<dbReference type="InterPro" id="IPR015712">
    <property type="entry name" value="DNA-dir_RNA_pol_su2"/>
</dbReference>
<keyword evidence="5" id="KW-0479">Metal-binding</keyword>
<evidence type="ECO:0000256" key="2">
    <source>
        <dbReference type="ARBA" id="ARBA00022478"/>
    </source>
</evidence>
<keyword evidence="18" id="KW-1185">Reference proteome</keyword>
<evidence type="ECO:0000313" key="18">
    <source>
        <dbReference type="Proteomes" id="UP000014680"/>
    </source>
</evidence>
<evidence type="ECO:0000259" key="12">
    <source>
        <dbReference type="Pfam" id="PF04561"/>
    </source>
</evidence>
<comment type="similarity">
    <text evidence="1 8">Belongs to the RNA polymerase beta chain family.</text>
</comment>
<dbReference type="AlphaFoldDB" id="A0A0A1U496"/>
<dbReference type="InterPro" id="IPR007641">
    <property type="entry name" value="RNA_pol_Rpb2_7"/>
</dbReference>
<dbReference type="RefSeq" id="XP_004255761.1">
    <property type="nucleotide sequence ID" value="XM_004255713.1"/>
</dbReference>
<dbReference type="GO" id="GO:0032549">
    <property type="term" value="F:ribonucleoside binding"/>
    <property type="evidence" value="ECO:0007669"/>
    <property type="project" value="InterPro"/>
</dbReference>
<evidence type="ECO:0000259" key="10">
    <source>
        <dbReference type="Pfam" id="PF00562"/>
    </source>
</evidence>
<feature type="domain" description="RNA polymerase Rpb2" evidence="15">
    <location>
        <begin position="572"/>
        <end position="635"/>
    </location>
</feature>
<evidence type="ECO:0000256" key="4">
    <source>
        <dbReference type="ARBA" id="ARBA00022695"/>
    </source>
</evidence>
<reference evidence="17 18" key="1">
    <citation type="submission" date="2012-10" db="EMBL/GenBank/DDBJ databases">
        <authorList>
            <person name="Zafar N."/>
            <person name="Inman J."/>
            <person name="Hall N."/>
            <person name="Lorenzi H."/>
            <person name="Caler E."/>
        </authorList>
    </citation>
    <scope>NUCLEOTIDE SEQUENCE [LARGE SCALE GENOMIC DNA]</scope>
    <source>
        <strain evidence="17 18">IP1</strain>
    </source>
</reference>
<dbReference type="VEuPathDB" id="AmoebaDB:EIN_492390"/>
<dbReference type="InterPro" id="IPR007121">
    <property type="entry name" value="RNA_pol_bsu_CS"/>
</dbReference>
<feature type="domain" description="RNA polymerase Rpb2" evidence="14">
    <location>
        <begin position="470"/>
        <end position="534"/>
    </location>
</feature>
<dbReference type="FunFam" id="2.40.270.10:FF:000006">
    <property type="entry name" value="DNA-directed RNA polymerase subunit beta"/>
    <property type="match status" value="1"/>
</dbReference>
<evidence type="ECO:0000259" key="11">
    <source>
        <dbReference type="Pfam" id="PF04560"/>
    </source>
</evidence>
<dbReference type="InterPro" id="IPR037034">
    <property type="entry name" value="RNA_pol_Rpb2_2_sf"/>
</dbReference>
<keyword evidence="2 9" id="KW-0240">DNA-directed RNA polymerase</keyword>
<dbReference type="Proteomes" id="UP000014680">
    <property type="component" value="Unassembled WGS sequence"/>
</dbReference>
<keyword evidence="7 9" id="KW-0804">Transcription</keyword>
<dbReference type="InterPro" id="IPR007120">
    <property type="entry name" value="DNA-dir_RNAP_su2_dom"/>
</dbReference>
<dbReference type="Gene3D" id="3.90.1100.10">
    <property type="match status" value="2"/>
</dbReference>
<dbReference type="SUPFAM" id="SSF64484">
    <property type="entry name" value="beta and beta-prime subunits of DNA dependent RNA-polymerase"/>
    <property type="match status" value="1"/>
</dbReference>
<feature type="domain" description="DNA-directed RNA polymerase subunit 2 hybrid-binding" evidence="10">
    <location>
        <begin position="727"/>
        <end position="1085"/>
    </location>
</feature>
<dbReference type="CDD" id="cd00653">
    <property type="entry name" value="RNA_pol_B_RPB2"/>
    <property type="match status" value="1"/>
</dbReference>
<dbReference type="Gene3D" id="3.90.1800.10">
    <property type="entry name" value="RNA polymerase alpha subunit dimerisation domain"/>
    <property type="match status" value="1"/>
</dbReference>
<dbReference type="OrthoDB" id="10248617at2759"/>
<accession>A0A0A1U496</accession>
<evidence type="ECO:0000256" key="7">
    <source>
        <dbReference type="ARBA" id="ARBA00023163"/>
    </source>
</evidence>
<dbReference type="Pfam" id="PF04567">
    <property type="entry name" value="RNA_pol_Rpb2_5"/>
    <property type="match status" value="1"/>
</dbReference>
<proteinExistence type="inferred from homology"/>
<evidence type="ECO:0000256" key="8">
    <source>
        <dbReference type="RuleBase" id="RU000434"/>
    </source>
</evidence>
<dbReference type="GO" id="GO:0003899">
    <property type="term" value="F:DNA-directed RNA polymerase activity"/>
    <property type="evidence" value="ECO:0007669"/>
    <property type="project" value="UniProtKB-EC"/>
</dbReference>
<protein>
    <recommendedName>
        <fullName evidence="9">DNA-directed RNA polymerase subunit beta</fullName>
        <ecNumber evidence="9">2.7.7.6</ecNumber>
    </recommendedName>
</protein>
<dbReference type="Gene3D" id="3.90.1110.10">
    <property type="entry name" value="RNA polymerase Rpb2, domain 2"/>
    <property type="match status" value="1"/>
</dbReference>
<dbReference type="GO" id="GO:0003677">
    <property type="term" value="F:DNA binding"/>
    <property type="evidence" value="ECO:0007669"/>
    <property type="project" value="InterPro"/>
</dbReference>
<dbReference type="PROSITE" id="PS01166">
    <property type="entry name" value="RNA_POL_BETA"/>
    <property type="match status" value="1"/>
</dbReference>
<name>A0A0A1U496_ENTIV</name>
<comment type="catalytic activity">
    <reaction evidence="9">
        <text>RNA(n) + a ribonucleoside 5'-triphosphate = RNA(n+1) + diphosphate</text>
        <dbReference type="Rhea" id="RHEA:21248"/>
        <dbReference type="Rhea" id="RHEA-COMP:14527"/>
        <dbReference type="Rhea" id="RHEA-COMP:17342"/>
        <dbReference type="ChEBI" id="CHEBI:33019"/>
        <dbReference type="ChEBI" id="CHEBI:61557"/>
        <dbReference type="ChEBI" id="CHEBI:140395"/>
        <dbReference type="EC" id="2.7.7.6"/>
    </reaction>
</comment>
<dbReference type="GO" id="GO:0000428">
    <property type="term" value="C:DNA-directed RNA polymerase complex"/>
    <property type="evidence" value="ECO:0007669"/>
    <property type="project" value="UniProtKB-KW"/>
</dbReference>
<dbReference type="Pfam" id="PF04560">
    <property type="entry name" value="RNA_pol_Rpb2_7"/>
    <property type="match status" value="1"/>
</dbReference>
<dbReference type="FunFam" id="3.90.1800.10:FF:000002">
    <property type="entry name" value="DNA-directed RNA polymerase subunit beta"/>
    <property type="match status" value="1"/>
</dbReference>
<dbReference type="SMR" id="A0A0A1U496"/>
<dbReference type="Gene3D" id="2.40.270.10">
    <property type="entry name" value="DNA-directed RNA polymerase, subunit 2, domain 6"/>
    <property type="match status" value="1"/>
</dbReference>
<evidence type="ECO:0000313" key="17">
    <source>
        <dbReference type="EMBL" id="ELP88990.1"/>
    </source>
</evidence>
<keyword evidence="6" id="KW-0862">Zinc</keyword>
<dbReference type="EC" id="2.7.7.6" evidence="9"/>
<evidence type="ECO:0000256" key="9">
    <source>
        <dbReference type="RuleBase" id="RU363031"/>
    </source>
</evidence>
<dbReference type="GeneID" id="14887941"/>
<dbReference type="InterPro" id="IPR007647">
    <property type="entry name" value="RNA_pol_Rpb2_5"/>
</dbReference>
<evidence type="ECO:0000256" key="1">
    <source>
        <dbReference type="ARBA" id="ARBA00006835"/>
    </source>
</evidence>
<sequence>MQDNFENDITDEAGRVKPQWFWYLIEEHFRENGLVKQQLSSFNNFVKRVQDIVKTDTFKFEVNNSDTLRVNPADEESHTLEFDETKYRYPQIKTSPNSNVKEKIFPHEARIRGLTYASELKINVKDTIYRGGKLVDEKTSDFFDLASIPAMLKSKICRLVSIVKLNDIIQSDECQFEQGGYFVVKGSEKVVIAQEKMSPNTVLVFEGSDMAKYPFEGNINSLAMNDEVRSHKIRMDFPKNQEMNKDLKVKVPMLTMSRMMCDVPLVLLFVALGYETDEKIVDAICFDEKDNEMYNIVTTAIQANEYTTVEKAREWIGRNSKRSNKEGDEIVTENIEKMRRDGTSKLKTDLLPHIGVDNFESKAYFLGYMTNHFLSVYTGKRNGDDRDHLARKRMLMTGGLMMELFKNALKKLTKYARNKIQDIVSHKKSDNIDYGKVYNSKIITDDCKKALSTGNWPQPGGKEARHGVAQVLNRITFTSALAYLRKISSPVEGKRKTQKPRQLHNTQWGYICPAETPEGEQCGLVKMLSLMAQITVALPLQNVQEIKDQLNSQYCKDISECLGHNMNTTTKVFLNGSWLKCTDEPQKLLDDLKQYRKNSEKGKVKKVMSMVLDQLHRELRIYTDAGRCTRPLFTVSNNNGELGINLQKEQIKQLCIEMGRNDENGQKKKLWANFLTKGIIEYVDADEEEMSMIAMFPSDLLNRGSGPAVNYTHCEINPALIMGILGSIIPFPDHNQSPRNTYQCAMGKQAIGVYASNYQLRMDSLGHVLFYPQKPLVSTKGADYAKFGEIPAGINAVVAVCVYSGYNQEDSVMMNQGSIDRGLFRSMCFKTFLKDYKKGEETDLMFFRPCEGTDLKDVSKYQHLDVDGVAPPGTKVRADDVIIGAFYKGKSGELKDCSMRYKPRENGVVDQVVVATTENRAKMIKIKMRSIRIPQIGDKFSSRHGQKGTVGMTYRQEDMPFNIEGINPDIIMNPHAIPSRMTVGQLVECLLGKVGALVGDVQNGTPFQPGLTVDVISDRLHKLKYQRWGYEALFSGHTGRKLDTLVYMGPTYYQRLKHLVDDKVHGRATGPYATLTRQPLEGRSRDGGLRLGEMERDCMISHGMSALLRERLFLASDRYQVYVCDKCHMPAVANQRSSTFECSCCKDRTHISKVEIPYAAKLLFQELMSMAICPRIYAEM</sequence>
<dbReference type="Pfam" id="PF04565">
    <property type="entry name" value="RNA_pol_Rpb2_3"/>
    <property type="match status" value="1"/>
</dbReference>
<dbReference type="EMBL" id="KB206684">
    <property type="protein sequence ID" value="ELP88990.1"/>
    <property type="molecule type" value="Genomic_DNA"/>
</dbReference>
<organism evidence="17 18">
    <name type="scientific">Entamoeba invadens IP1</name>
    <dbReference type="NCBI Taxonomy" id="370355"/>
    <lineage>
        <taxon>Eukaryota</taxon>
        <taxon>Amoebozoa</taxon>
        <taxon>Evosea</taxon>
        <taxon>Archamoebae</taxon>
        <taxon>Mastigamoebida</taxon>
        <taxon>Entamoebidae</taxon>
        <taxon>Entamoeba</taxon>
    </lineage>
</organism>
<keyword evidence="3 9" id="KW-0808">Transferase</keyword>
<keyword evidence="4 9" id="KW-0548">Nucleotidyltransferase</keyword>
<evidence type="ECO:0000259" key="16">
    <source>
        <dbReference type="Pfam" id="PF04567"/>
    </source>
</evidence>
<evidence type="ECO:0000259" key="13">
    <source>
        <dbReference type="Pfam" id="PF04563"/>
    </source>
</evidence>
<evidence type="ECO:0000259" key="15">
    <source>
        <dbReference type="Pfam" id="PF04566"/>
    </source>
</evidence>
<dbReference type="GO" id="GO:0046872">
    <property type="term" value="F:metal ion binding"/>
    <property type="evidence" value="ECO:0007669"/>
    <property type="project" value="UniProtKB-KW"/>
</dbReference>
<dbReference type="Gene3D" id="2.40.50.150">
    <property type="match status" value="1"/>
</dbReference>
<dbReference type="Pfam" id="PF00562">
    <property type="entry name" value="RNA_pol_Rpb2_6"/>
    <property type="match status" value="1"/>
</dbReference>
<dbReference type="InterPro" id="IPR007645">
    <property type="entry name" value="RNA_pol_Rpb2_3"/>
</dbReference>
<dbReference type="InterPro" id="IPR007642">
    <property type="entry name" value="RNA_pol_Rpb2_2"/>
</dbReference>
<feature type="domain" description="RNA polymerase Rpb2" evidence="11">
    <location>
        <begin position="1087"/>
        <end position="1178"/>
    </location>
</feature>
<gene>
    <name evidence="17" type="ORF">EIN_492390</name>
</gene>
<feature type="domain" description="RNA polymerase Rpb2" evidence="12">
    <location>
        <begin position="253"/>
        <end position="394"/>
    </location>
</feature>
<dbReference type="InterPro" id="IPR037033">
    <property type="entry name" value="DNA-dir_RNAP_su2_hyb_sf"/>
</dbReference>
<evidence type="ECO:0000256" key="3">
    <source>
        <dbReference type="ARBA" id="ARBA00022679"/>
    </source>
</evidence>
<comment type="function">
    <text evidence="9">DNA-dependent RNA polymerase catalyzes the transcription of DNA into RNA using the four ribonucleoside triphosphates as substrates.</text>
</comment>
<dbReference type="OMA" id="CYDRNDS"/>
<dbReference type="GO" id="GO:0006351">
    <property type="term" value="P:DNA-templated transcription"/>
    <property type="evidence" value="ECO:0007669"/>
    <property type="project" value="InterPro"/>
</dbReference>
<evidence type="ECO:0000259" key="14">
    <source>
        <dbReference type="Pfam" id="PF04565"/>
    </source>
</evidence>
<dbReference type="InterPro" id="IPR014724">
    <property type="entry name" value="RNA_pol_RPB2_OB-fold"/>
</dbReference>
<feature type="domain" description="RNA polymerase Rpb2" evidence="16">
    <location>
        <begin position="671"/>
        <end position="718"/>
    </location>
</feature>
<dbReference type="KEGG" id="eiv:EIN_492390"/>
<dbReference type="InterPro" id="IPR007644">
    <property type="entry name" value="RNA_pol_bsu_protrusion"/>
</dbReference>
<dbReference type="PANTHER" id="PTHR20856">
    <property type="entry name" value="DNA-DIRECTED RNA POLYMERASE I SUBUNIT 2"/>
    <property type="match status" value="1"/>
</dbReference>
<evidence type="ECO:0000256" key="6">
    <source>
        <dbReference type="ARBA" id="ARBA00022833"/>
    </source>
</evidence>
<feature type="domain" description="RNA polymerase beta subunit protrusion" evidence="13">
    <location>
        <begin position="33"/>
        <end position="444"/>
    </location>
</feature>
<evidence type="ECO:0000256" key="5">
    <source>
        <dbReference type="ARBA" id="ARBA00022723"/>
    </source>
</evidence>
<dbReference type="Pfam" id="PF04563">
    <property type="entry name" value="RNA_pol_Rpb2_1"/>
    <property type="match status" value="1"/>
</dbReference>
<dbReference type="Pfam" id="PF04566">
    <property type="entry name" value="RNA_pol_Rpb2_4"/>
    <property type="match status" value="1"/>
</dbReference>
<dbReference type="InterPro" id="IPR007646">
    <property type="entry name" value="RNA_pol_Rpb2_4"/>
</dbReference>
<dbReference type="Pfam" id="PF04561">
    <property type="entry name" value="RNA_pol_Rpb2_2"/>
    <property type="match status" value="1"/>
</dbReference>